<name>A0A0F9T4S5_9ZZZZ</name>
<gene>
    <name evidence="1" type="ORF">LCGC14_0697260</name>
</gene>
<protein>
    <submittedName>
        <fullName evidence="1">Uncharacterized protein</fullName>
    </submittedName>
</protein>
<evidence type="ECO:0000313" key="1">
    <source>
        <dbReference type="EMBL" id="KKN44031.1"/>
    </source>
</evidence>
<sequence>MKFYRFKDLNITSSRKPSSTHLFIETSDGDLYLVDSVDNTKIYKSTDKGDNWSEIEDRTYTIQGIWYDRTNERLYCHSTTNSNANHQMFYITLSNDVITEMGTLVTVAWQFQVARDIFPIGSDWYITAVNEVGPDHMVQVYKWTDPNWVLDAQAEPRVDNPHAYRSYFVTVVGTDAYFLTKETNLGDQVHLMKFDSTVPSLTTLFSSDDYRGARTSQYALVYDDSNIIQFVLQKQGDSLYYLMAWNISDSSITEGGVFDVSLMLDRNNSGTVPNEFEKVFGISNEITYEIKARRGGIVQLQDLSAQLSGNIVAITDSFLLAVNDGTWDVYEFTDVSSEIDEIEYDYGIIGIPQSGKFIVHPDFQANWNKGDSIKIYDQFDALEFWGIIKDKNRDDRGFYVFDIDSFGNEVYRVQYDKDYSADDLDTKQKDIIDNKCDFCYRSSSIVGTTTTFDYKYKRAIAYLFYLGRFLERQIPYIEPDGKVWTKAYDGLAKNAMIYPGTWNFKDDTVGSAPSGWTDFSGASCTATIISSLGGHRKVLELSDNNAAANAFIEINLIQGLDSTWEFYFAKKSIAANTDLRVYIREGGTILLTFRFQDNDMDYYDGAWKSIKDGFIVANTFYHIKVVLNDSANTYDVYIEGILEGNDLAYWNNSTSGSNGISLFTDSTHTGYIGYYDAIGLSTDPTYTVGDNSVGWELSNHWQNAHFIDIPDIRDIQPGYFEGNTGITRATVRYKDNTLSTKPTIPGSGKTEEEQLKGILPLEEFDDPKIEASTEADQLATNLHAIFSLDTVYLTLFVEGQGFFLPGRTLEIQSSDQIIVTKNDYVILQYTRDPKNDRYYNIILSDNIVLTSEFKTLNDTSPKQLRTVLVQSFENQANMNLGYATEDADLTFIFGRAKIDSRFADMMIISHRAKPGQDDYAFGQTSSGSTYVNAPAGQLIHLHINDIMKMSLSVAGLTMGVPTAMGANKITGLGDPVAAQDGATKAWTEAQNDIQCIAVRLAAGTIIDTWTSTPLGEMPAADSNCEISYSGHAPAGMAAMTNPNLILSFSGSAIDTWTIDVKVNSAGHGDAAGSNLHNGAESLTSVTGVRFYIKTVALVGTISPSDIIGIRIRKTSVDAQNLYMGMVCWIERA</sequence>
<comment type="caution">
    <text evidence="1">The sequence shown here is derived from an EMBL/GenBank/DDBJ whole genome shotgun (WGS) entry which is preliminary data.</text>
</comment>
<dbReference type="Gene3D" id="2.60.120.200">
    <property type="match status" value="1"/>
</dbReference>
<organism evidence="1">
    <name type="scientific">marine sediment metagenome</name>
    <dbReference type="NCBI Taxonomy" id="412755"/>
    <lineage>
        <taxon>unclassified sequences</taxon>
        <taxon>metagenomes</taxon>
        <taxon>ecological metagenomes</taxon>
    </lineage>
</organism>
<accession>A0A0F9T4S5</accession>
<reference evidence="1" key="1">
    <citation type="journal article" date="2015" name="Nature">
        <title>Complex archaea that bridge the gap between prokaryotes and eukaryotes.</title>
        <authorList>
            <person name="Spang A."/>
            <person name="Saw J.H."/>
            <person name="Jorgensen S.L."/>
            <person name="Zaremba-Niedzwiedzka K."/>
            <person name="Martijn J."/>
            <person name="Lind A.E."/>
            <person name="van Eijk R."/>
            <person name="Schleper C."/>
            <person name="Guy L."/>
            <person name="Ettema T.J."/>
        </authorList>
    </citation>
    <scope>NUCLEOTIDE SEQUENCE</scope>
</reference>
<dbReference type="EMBL" id="LAZR01001474">
    <property type="protein sequence ID" value="KKN44031.1"/>
    <property type="molecule type" value="Genomic_DNA"/>
</dbReference>
<dbReference type="AlphaFoldDB" id="A0A0F9T4S5"/>
<proteinExistence type="predicted"/>